<evidence type="ECO:0000313" key="9">
    <source>
        <dbReference type="Proteomes" id="UP000242638"/>
    </source>
</evidence>
<dbReference type="PROSITE" id="PS01130">
    <property type="entry name" value="SLC26A"/>
    <property type="match status" value="1"/>
</dbReference>
<feature type="transmembrane region" description="Helical" evidence="6">
    <location>
        <begin position="370"/>
        <end position="389"/>
    </location>
</feature>
<dbReference type="Pfam" id="PF01740">
    <property type="entry name" value="STAS"/>
    <property type="match status" value="1"/>
</dbReference>
<dbReference type="STRING" id="8081.ENSPREP00000018632"/>
<feature type="compositionally biased region" description="Basic and acidic residues" evidence="5">
    <location>
        <begin position="590"/>
        <end position="603"/>
    </location>
</feature>
<keyword evidence="4 6" id="KW-0472">Membrane</keyword>
<feature type="transmembrane region" description="Helical" evidence="6">
    <location>
        <begin position="173"/>
        <end position="200"/>
    </location>
</feature>
<dbReference type="Pfam" id="PF00916">
    <property type="entry name" value="Sulfate_transp"/>
    <property type="match status" value="1"/>
</dbReference>
<name>A0A3P9P9Z3_POERE</name>
<dbReference type="OMA" id="EPSAKEW"/>
<keyword evidence="2 6" id="KW-0812">Transmembrane</keyword>
<feature type="region of interest" description="Disordered" evidence="5">
    <location>
        <begin position="578"/>
        <end position="603"/>
    </location>
</feature>
<protein>
    <submittedName>
        <fullName evidence="8">Solute carrier family 26 member 6</fullName>
    </submittedName>
</protein>
<dbReference type="InterPro" id="IPR036513">
    <property type="entry name" value="STAS_dom_sf"/>
</dbReference>
<feature type="transmembrane region" description="Helical" evidence="6">
    <location>
        <begin position="93"/>
        <end position="118"/>
    </location>
</feature>
<feature type="transmembrane region" description="Helical" evidence="6">
    <location>
        <begin position="252"/>
        <end position="270"/>
    </location>
</feature>
<dbReference type="Gene3D" id="3.30.750.24">
    <property type="entry name" value="STAS domain"/>
    <property type="match status" value="1"/>
</dbReference>
<organism evidence="8 9">
    <name type="scientific">Poecilia reticulata</name>
    <name type="common">Guppy</name>
    <name type="synonym">Acanthophacelus reticulatus</name>
    <dbReference type="NCBI Taxonomy" id="8081"/>
    <lineage>
        <taxon>Eukaryota</taxon>
        <taxon>Metazoa</taxon>
        <taxon>Chordata</taxon>
        <taxon>Craniata</taxon>
        <taxon>Vertebrata</taxon>
        <taxon>Euteleostomi</taxon>
        <taxon>Actinopterygii</taxon>
        <taxon>Neopterygii</taxon>
        <taxon>Teleostei</taxon>
        <taxon>Neoteleostei</taxon>
        <taxon>Acanthomorphata</taxon>
        <taxon>Ovalentaria</taxon>
        <taxon>Atherinomorphae</taxon>
        <taxon>Cyprinodontiformes</taxon>
        <taxon>Poeciliidae</taxon>
        <taxon>Poeciliinae</taxon>
        <taxon>Poecilia</taxon>
    </lineage>
</organism>
<feature type="compositionally biased region" description="Basic residues" evidence="5">
    <location>
        <begin position="578"/>
        <end position="589"/>
    </location>
</feature>
<evidence type="ECO:0000256" key="5">
    <source>
        <dbReference type="SAM" id="MobiDB-lite"/>
    </source>
</evidence>
<feature type="transmembrane region" description="Helical" evidence="6">
    <location>
        <begin position="124"/>
        <end position="144"/>
    </location>
</feature>
<reference evidence="8" key="3">
    <citation type="submission" date="2025-09" db="UniProtKB">
        <authorList>
            <consortium name="Ensembl"/>
        </authorList>
    </citation>
    <scope>IDENTIFICATION</scope>
    <source>
        <strain evidence="8">Guanapo</strain>
    </source>
</reference>
<evidence type="ECO:0000256" key="3">
    <source>
        <dbReference type="ARBA" id="ARBA00022989"/>
    </source>
</evidence>
<feature type="transmembrane region" description="Helical" evidence="6">
    <location>
        <begin position="409"/>
        <end position="427"/>
    </location>
</feature>
<dbReference type="InterPro" id="IPR011547">
    <property type="entry name" value="SLC26A/SulP_dom"/>
</dbReference>
<dbReference type="InterPro" id="IPR001902">
    <property type="entry name" value="SLC26A/SulP_fam"/>
</dbReference>
<evidence type="ECO:0000256" key="6">
    <source>
        <dbReference type="SAM" id="Phobius"/>
    </source>
</evidence>
<dbReference type="PANTHER" id="PTHR11814">
    <property type="entry name" value="SULFATE TRANSPORTER"/>
    <property type="match status" value="1"/>
</dbReference>
<comment type="subcellular location">
    <subcellularLocation>
        <location evidence="1">Membrane</location>
        <topology evidence="1">Multi-pass membrane protein</topology>
    </subcellularLocation>
</comment>
<keyword evidence="3 6" id="KW-1133">Transmembrane helix</keyword>
<feature type="transmembrane region" description="Helical" evidence="6">
    <location>
        <begin position="338"/>
        <end position="358"/>
    </location>
</feature>
<dbReference type="GO" id="GO:0016020">
    <property type="term" value="C:membrane"/>
    <property type="evidence" value="ECO:0007669"/>
    <property type="project" value="UniProtKB-SubCell"/>
</dbReference>
<dbReference type="GO" id="GO:0008271">
    <property type="term" value="F:secondary active sulfate transmembrane transporter activity"/>
    <property type="evidence" value="ECO:0007669"/>
    <property type="project" value="InterPro"/>
</dbReference>
<reference evidence="9" key="1">
    <citation type="submission" date="2013-11" db="EMBL/GenBank/DDBJ databases">
        <title>The genomic landscape of the Guanapo guppy.</title>
        <authorList>
            <person name="Kuenstner A."/>
            <person name="Dreyer C."/>
        </authorList>
    </citation>
    <scope>NUCLEOTIDE SEQUENCE</scope>
    <source>
        <strain evidence="9">Guanapo</strain>
    </source>
</reference>
<dbReference type="GeneTree" id="ENSGT01150000286960"/>
<dbReference type="KEGG" id="pret:103467119"/>
<sequence length="718" mass="78805">MEGRRRVTYKVNRNVLDEDDLDEMGEKSHTKPSLLDKLKDSASCSGPKVKNCMLGTFPVASWLPRYAFRENALGDLVSGISVGIMQLPQGMAYALLASVPPIFGLYSSFYPVLIYFIFGTSKHISIGTYAVMSVMIGGVVDRLAPDSDFEFWNNVTNTSDTDFASRDQERVRIAVAVTFISGLFQILLGLVQFGFVVTYLSEPLVRGYTTGAAIHVIVSQLKYIFGLHPKRHSGPISLIYTVVEICYLLPKTNIGTLVVTIVSIVALILAKELNAFLSKKLPVPLPMELLAVIIATVVSWQVNLEERYGVDVVGNIPSGLQPPAVPDMSLFGQVVGDAFALAVVGYGIAISLGRIFALKYGYKVDSNQELIALGLSNSIGGIFQCFAISCSMSRSLVQESTGGKTQVAGALSAVVILFITLWIGSLFEDLPKAVLAAIIFVNLHGMMKQFLDIPALWKSNKIDMLVWVATFILTVLLNPDLGLAAAIAFSMLTVIFRTQLPKYSLLGQVAGTDIYKPVEDYDKAKQVPGILIFRSSATLYFANAEMYQEALGEKSGLDITKMLSIKKKLAAKRKRHEKRLAKKAKKELKKNKADMQEEPNSEHQKGIAIIGVDNDPDPSLPRAIILDLSPVNFLDTVGVKTIKSIRRDYGEIDIEVILACCQSGVVESLQAGGFFSSNVTKSCLFNSIHDAVLYCQSEKSKSRYDEEYEQEELNETNF</sequence>
<dbReference type="Ensembl" id="ENSPRET00000018834.1">
    <property type="protein sequence ID" value="ENSPREP00000018632.1"/>
    <property type="gene ID" value="ENSPREG00000012628.1"/>
</dbReference>
<evidence type="ECO:0000256" key="1">
    <source>
        <dbReference type="ARBA" id="ARBA00004141"/>
    </source>
</evidence>
<feature type="domain" description="STAS" evidence="7">
    <location>
        <begin position="520"/>
        <end position="695"/>
    </location>
</feature>
<dbReference type="OrthoDB" id="288203at2759"/>
<evidence type="ECO:0000256" key="4">
    <source>
        <dbReference type="ARBA" id="ARBA00023136"/>
    </source>
</evidence>
<dbReference type="RefSeq" id="XP_008411422.1">
    <property type="nucleotide sequence ID" value="XM_008413200.2"/>
</dbReference>
<dbReference type="PROSITE" id="PS50801">
    <property type="entry name" value="STAS"/>
    <property type="match status" value="1"/>
</dbReference>
<dbReference type="CDD" id="cd07042">
    <property type="entry name" value="STAS_SulP_like_sulfate_transporter"/>
    <property type="match status" value="1"/>
</dbReference>
<dbReference type="GeneID" id="103467119"/>
<evidence type="ECO:0000259" key="7">
    <source>
        <dbReference type="PROSITE" id="PS50801"/>
    </source>
</evidence>
<dbReference type="SUPFAM" id="SSF52091">
    <property type="entry name" value="SpoIIaa-like"/>
    <property type="match status" value="1"/>
</dbReference>
<reference evidence="8" key="2">
    <citation type="submission" date="2025-08" db="UniProtKB">
        <authorList>
            <consortium name="Ensembl"/>
        </authorList>
    </citation>
    <scope>IDENTIFICATION</scope>
    <source>
        <strain evidence="8">Guanapo</strain>
    </source>
</reference>
<dbReference type="Proteomes" id="UP000242638">
    <property type="component" value="Unassembled WGS sequence"/>
</dbReference>
<dbReference type="InterPro" id="IPR002645">
    <property type="entry name" value="STAS_dom"/>
</dbReference>
<evidence type="ECO:0000313" key="8">
    <source>
        <dbReference type="Ensembl" id="ENSPREP00000018632.1"/>
    </source>
</evidence>
<keyword evidence="9" id="KW-1185">Reference proteome</keyword>
<dbReference type="AlphaFoldDB" id="A0A3P9P9Z3"/>
<dbReference type="NCBIfam" id="TIGR00815">
    <property type="entry name" value="sulP"/>
    <property type="match status" value="1"/>
</dbReference>
<accession>A0A3P9P9Z3</accession>
<evidence type="ECO:0000256" key="2">
    <source>
        <dbReference type="ARBA" id="ARBA00022692"/>
    </source>
</evidence>
<feature type="transmembrane region" description="Helical" evidence="6">
    <location>
        <begin position="471"/>
        <end position="496"/>
    </location>
</feature>
<proteinExistence type="predicted"/>
<dbReference type="InterPro" id="IPR018045">
    <property type="entry name" value="S04_transporter_CS"/>
</dbReference>